<keyword evidence="3" id="KW-0732">Signal</keyword>
<evidence type="ECO:0000256" key="3">
    <source>
        <dbReference type="SAM" id="SignalP"/>
    </source>
</evidence>
<feature type="coiled-coil region" evidence="1">
    <location>
        <begin position="224"/>
        <end position="325"/>
    </location>
</feature>
<keyword evidence="5" id="KW-1185">Reference proteome</keyword>
<protein>
    <submittedName>
        <fullName evidence="4">Uncharacterized protein</fullName>
    </submittedName>
</protein>
<organism evidence="4 5">
    <name type="scientific">Roridomyces roridus</name>
    <dbReference type="NCBI Taxonomy" id="1738132"/>
    <lineage>
        <taxon>Eukaryota</taxon>
        <taxon>Fungi</taxon>
        <taxon>Dikarya</taxon>
        <taxon>Basidiomycota</taxon>
        <taxon>Agaricomycotina</taxon>
        <taxon>Agaricomycetes</taxon>
        <taxon>Agaricomycetidae</taxon>
        <taxon>Agaricales</taxon>
        <taxon>Marasmiineae</taxon>
        <taxon>Mycenaceae</taxon>
        <taxon>Roridomyces</taxon>
    </lineage>
</organism>
<gene>
    <name evidence="4" type="ORF">FB45DRAFT_859408</name>
</gene>
<feature type="coiled-coil region" evidence="1">
    <location>
        <begin position="86"/>
        <end position="127"/>
    </location>
</feature>
<dbReference type="AlphaFoldDB" id="A0AAD7CJW4"/>
<evidence type="ECO:0000313" key="5">
    <source>
        <dbReference type="Proteomes" id="UP001221142"/>
    </source>
</evidence>
<feature type="region of interest" description="Disordered" evidence="2">
    <location>
        <begin position="375"/>
        <end position="399"/>
    </location>
</feature>
<feature type="signal peptide" evidence="3">
    <location>
        <begin position="1"/>
        <end position="26"/>
    </location>
</feature>
<proteinExistence type="predicted"/>
<keyword evidence="1" id="KW-0175">Coiled coil</keyword>
<evidence type="ECO:0000313" key="4">
    <source>
        <dbReference type="EMBL" id="KAJ7650695.1"/>
    </source>
</evidence>
<sequence length="399" mass="45507">MHILHILHSILTFFATPYFKMSRASALTWVVLITNADLAIKNLQDVNMAHAVYIQYLEERVRKGQQKQMKMRNYAWSCAILLLERIAVIEAQARDTQIDLAEKEEELETVRQAYNHAQARIVSLENALSKNASEHKDHIRALAMSNLAMLKINRAQGDELKNLQSQVGDHAIARQEEQQAEAQRINMKTAKIEAMTKQRKMSRRVQETRQHAHRQIIMAHADKIADLEKTVTAKDKMVKKLRSKVASLERIATGAIAERKERENEVLSLQAEVGQMKEQVAEGAVTMVVRQLAMTEQLGAMEKRAEEAEEQVTSLMREREENAAKVHHTICRLASVHAKQMADLEARKMNVDAPAPATVIGKRTSESLDFSVRHVGRQRRSGVQGRQEENARPQKRVRW</sequence>
<dbReference type="Proteomes" id="UP001221142">
    <property type="component" value="Unassembled WGS sequence"/>
</dbReference>
<comment type="caution">
    <text evidence="4">The sequence shown here is derived from an EMBL/GenBank/DDBJ whole genome shotgun (WGS) entry which is preliminary data.</text>
</comment>
<accession>A0AAD7CJW4</accession>
<dbReference type="Gene3D" id="1.10.287.1490">
    <property type="match status" value="1"/>
</dbReference>
<evidence type="ECO:0000256" key="1">
    <source>
        <dbReference type="SAM" id="Coils"/>
    </source>
</evidence>
<reference evidence="4" key="1">
    <citation type="submission" date="2023-03" db="EMBL/GenBank/DDBJ databases">
        <title>Massive genome expansion in bonnet fungi (Mycena s.s.) driven by repeated elements and novel gene families across ecological guilds.</title>
        <authorList>
            <consortium name="Lawrence Berkeley National Laboratory"/>
            <person name="Harder C.B."/>
            <person name="Miyauchi S."/>
            <person name="Viragh M."/>
            <person name="Kuo A."/>
            <person name="Thoen E."/>
            <person name="Andreopoulos B."/>
            <person name="Lu D."/>
            <person name="Skrede I."/>
            <person name="Drula E."/>
            <person name="Henrissat B."/>
            <person name="Morin E."/>
            <person name="Kohler A."/>
            <person name="Barry K."/>
            <person name="LaButti K."/>
            <person name="Morin E."/>
            <person name="Salamov A."/>
            <person name="Lipzen A."/>
            <person name="Mereny Z."/>
            <person name="Hegedus B."/>
            <person name="Baldrian P."/>
            <person name="Stursova M."/>
            <person name="Weitz H."/>
            <person name="Taylor A."/>
            <person name="Grigoriev I.V."/>
            <person name="Nagy L.G."/>
            <person name="Martin F."/>
            <person name="Kauserud H."/>
        </authorList>
    </citation>
    <scope>NUCLEOTIDE SEQUENCE</scope>
    <source>
        <strain evidence="4">9284</strain>
    </source>
</reference>
<feature type="chain" id="PRO_5041966898" evidence="3">
    <location>
        <begin position="27"/>
        <end position="399"/>
    </location>
</feature>
<evidence type="ECO:0000256" key="2">
    <source>
        <dbReference type="SAM" id="MobiDB-lite"/>
    </source>
</evidence>
<dbReference type="EMBL" id="JARKIF010000001">
    <property type="protein sequence ID" value="KAJ7650695.1"/>
    <property type="molecule type" value="Genomic_DNA"/>
</dbReference>
<name>A0AAD7CJW4_9AGAR</name>